<evidence type="ECO:0000313" key="1">
    <source>
        <dbReference type="EMBL" id="EMO61055.1"/>
    </source>
</evidence>
<protein>
    <submittedName>
        <fullName evidence="1">Uncharacterized protein</fullName>
    </submittedName>
</protein>
<proteinExistence type="predicted"/>
<dbReference type="AlphaFoldDB" id="M6VW51"/>
<organism evidence="1 2">
    <name type="scientific">Leptospira borgpetersenii serovar Pomona str. 200901868</name>
    <dbReference type="NCBI Taxonomy" id="1192866"/>
    <lineage>
        <taxon>Bacteria</taxon>
        <taxon>Pseudomonadati</taxon>
        <taxon>Spirochaetota</taxon>
        <taxon>Spirochaetia</taxon>
        <taxon>Leptospirales</taxon>
        <taxon>Leptospiraceae</taxon>
        <taxon>Leptospira</taxon>
    </lineage>
</organism>
<comment type="caution">
    <text evidence="1">The sequence shown here is derived from an EMBL/GenBank/DDBJ whole genome shotgun (WGS) entry which is preliminary data.</text>
</comment>
<accession>M6VW51</accession>
<dbReference type="STRING" id="1192866.LEP1GSC133_2575"/>
<reference evidence="1 2" key="1">
    <citation type="submission" date="2013-01" db="EMBL/GenBank/DDBJ databases">
        <authorList>
            <person name="Harkins D.M."/>
            <person name="Durkin A.S."/>
            <person name="Brinkac L.M."/>
            <person name="Haft D.H."/>
            <person name="Selengut J.D."/>
            <person name="Sanka R."/>
            <person name="DePew J."/>
            <person name="Purushe J."/>
            <person name="Picardeau M."/>
            <person name="Werts C."/>
            <person name="Goarant C."/>
            <person name="Vinetz J.M."/>
            <person name="Sutton G.G."/>
            <person name="Nierman W.C."/>
            <person name="Fouts D.E."/>
        </authorList>
    </citation>
    <scope>NUCLEOTIDE SEQUENCE [LARGE SCALE GENOMIC DNA]</scope>
    <source>
        <strain evidence="1 2">200901868</strain>
    </source>
</reference>
<dbReference type="EMBL" id="AKWF02000109">
    <property type="protein sequence ID" value="EMO61055.1"/>
    <property type="molecule type" value="Genomic_DNA"/>
</dbReference>
<name>M6VW51_LEPBO</name>
<evidence type="ECO:0000313" key="2">
    <source>
        <dbReference type="Proteomes" id="UP000012159"/>
    </source>
</evidence>
<sequence>MTKDDSTEDEPVEYLPTMASRVNPTLWLLSFKRKFSRVMQY</sequence>
<dbReference type="Proteomes" id="UP000012159">
    <property type="component" value="Unassembled WGS sequence"/>
</dbReference>
<gene>
    <name evidence="1" type="ORF">LEP1GSC133_2575</name>
</gene>